<proteinExistence type="predicted"/>
<protein>
    <submittedName>
        <fullName evidence="1">Uncharacterized protein</fullName>
    </submittedName>
</protein>
<name>A0A2C9WMK7_MANES</name>
<reference evidence="1" key="1">
    <citation type="submission" date="2016-02" db="EMBL/GenBank/DDBJ databases">
        <title>WGS assembly of Manihot esculenta.</title>
        <authorList>
            <person name="Bredeson J.V."/>
            <person name="Prochnik S.E."/>
            <person name="Lyons J.B."/>
            <person name="Schmutz J."/>
            <person name="Grimwood J."/>
            <person name="Vrebalov J."/>
            <person name="Bart R.S."/>
            <person name="Amuge T."/>
            <person name="Ferguson M.E."/>
            <person name="Green R."/>
            <person name="Putnam N."/>
            <person name="Stites J."/>
            <person name="Rounsley S."/>
            <person name="Rokhsar D.S."/>
        </authorList>
    </citation>
    <scope>NUCLEOTIDE SEQUENCE [LARGE SCALE GENOMIC DNA]</scope>
    <source>
        <tissue evidence="1">Leaf</tissue>
    </source>
</reference>
<dbReference type="EMBL" id="CM004387">
    <property type="protein sequence ID" value="OAY60634.1"/>
    <property type="molecule type" value="Genomic_DNA"/>
</dbReference>
<sequence length="80" mass="8802">MVCVQLFCSVGAPCVCDGSHSQRKRPSRLIFCFPQAKSDARVGLQLKRSWISWDPSKAASLFCFAADGVSRWLAILKVAV</sequence>
<dbReference type="AlphaFoldDB" id="A0A2C9WMK7"/>
<organism evidence="1">
    <name type="scientific">Manihot esculenta</name>
    <name type="common">Cassava</name>
    <name type="synonym">Jatropha manihot</name>
    <dbReference type="NCBI Taxonomy" id="3983"/>
    <lineage>
        <taxon>Eukaryota</taxon>
        <taxon>Viridiplantae</taxon>
        <taxon>Streptophyta</taxon>
        <taxon>Embryophyta</taxon>
        <taxon>Tracheophyta</taxon>
        <taxon>Spermatophyta</taxon>
        <taxon>Magnoliopsida</taxon>
        <taxon>eudicotyledons</taxon>
        <taxon>Gunneridae</taxon>
        <taxon>Pentapetalae</taxon>
        <taxon>rosids</taxon>
        <taxon>fabids</taxon>
        <taxon>Malpighiales</taxon>
        <taxon>Euphorbiaceae</taxon>
        <taxon>Crotonoideae</taxon>
        <taxon>Manihoteae</taxon>
        <taxon>Manihot</taxon>
    </lineage>
</organism>
<evidence type="ECO:0000313" key="1">
    <source>
        <dbReference type="EMBL" id="OAY60634.1"/>
    </source>
</evidence>
<accession>A0A2C9WMK7</accession>
<gene>
    <name evidence="1" type="ORF">MANES_01G127400</name>
</gene>